<keyword evidence="3" id="KW-1185">Reference proteome</keyword>
<accession>F6GT19</accession>
<reference evidence="3" key="1">
    <citation type="journal article" date="2007" name="Nature">
        <title>The grapevine genome sequence suggests ancestral hexaploidization in major angiosperm phyla.</title>
        <authorList>
            <consortium name="The French-Italian Public Consortium for Grapevine Genome Characterization."/>
            <person name="Jaillon O."/>
            <person name="Aury J.-M."/>
            <person name="Noel B."/>
            <person name="Policriti A."/>
            <person name="Clepet C."/>
            <person name="Casagrande A."/>
            <person name="Choisne N."/>
            <person name="Aubourg S."/>
            <person name="Vitulo N."/>
            <person name="Jubin C."/>
            <person name="Vezzi A."/>
            <person name="Legeai F."/>
            <person name="Hugueney P."/>
            <person name="Dasilva C."/>
            <person name="Horner D."/>
            <person name="Mica E."/>
            <person name="Jublot D."/>
            <person name="Poulain J."/>
            <person name="Bruyere C."/>
            <person name="Billault A."/>
            <person name="Segurens B."/>
            <person name="Gouyvenoux M."/>
            <person name="Ugarte E."/>
            <person name="Cattonaro F."/>
            <person name="Anthouard V."/>
            <person name="Vico V."/>
            <person name="Del Fabbro C."/>
            <person name="Alaux M."/>
            <person name="Di Gaspero G."/>
            <person name="Dumas V."/>
            <person name="Felice N."/>
            <person name="Paillard S."/>
            <person name="Juman I."/>
            <person name="Moroldo M."/>
            <person name="Scalabrin S."/>
            <person name="Canaguier A."/>
            <person name="Le Clainche I."/>
            <person name="Malacrida G."/>
            <person name="Durand E."/>
            <person name="Pesole G."/>
            <person name="Laucou V."/>
            <person name="Chatelet P."/>
            <person name="Merdinoglu D."/>
            <person name="Delledonne M."/>
            <person name="Pezzotti M."/>
            <person name="Lecharny A."/>
            <person name="Scarpelli C."/>
            <person name="Artiguenave F."/>
            <person name="Pe M.E."/>
            <person name="Valle G."/>
            <person name="Morgante M."/>
            <person name="Caboche M."/>
            <person name="Adam-Blondon A.-F."/>
            <person name="Weissenbach J."/>
            <person name="Quetier F."/>
            <person name="Wincker P."/>
        </authorList>
    </citation>
    <scope>NUCLEOTIDE SEQUENCE [LARGE SCALE GENOMIC DNA]</scope>
    <source>
        <strain evidence="3">cv. Pinot noir / PN40024</strain>
    </source>
</reference>
<organism evidence="2 3">
    <name type="scientific">Vitis vinifera</name>
    <name type="common">Grape</name>
    <dbReference type="NCBI Taxonomy" id="29760"/>
    <lineage>
        <taxon>Eukaryota</taxon>
        <taxon>Viridiplantae</taxon>
        <taxon>Streptophyta</taxon>
        <taxon>Embryophyta</taxon>
        <taxon>Tracheophyta</taxon>
        <taxon>Spermatophyta</taxon>
        <taxon>Magnoliopsida</taxon>
        <taxon>eudicotyledons</taxon>
        <taxon>Gunneridae</taxon>
        <taxon>Pentapetalae</taxon>
        <taxon>rosids</taxon>
        <taxon>Vitales</taxon>
        <taxon>Vitaceae</taxon>
        <taxon>Viteae</taxon>
        <taxon>Vitis</taxon>
    </lineage>
</organism>
<gene>
    <name evidence="2" type="ordered locus">VIT_17s0000g07090</name>
</gene>
<dbReference type="EMBL" id="FN594950">
    <property type="protein sequence ID" value="CCB43043.1"/>
    <property type="molecule type" value="Genomic_DNA"/>
</dbReference>
<dbReference type="PaxDb" id="29760-VIT_17s0000g07090.t01"/>
<protein>
    <submittedName>
        <fullName evidence="2">Uncharacterized protein</fullName>
    </submittedName>
</protein>
<dbReference type="Proteomes" id="UP000009183">
    <property type="component" value="Chromosome 17"/>
</dbReference>
<evidence type="ECO:0000313" key="3">
    <source>
        <dbReference type="Proteomes" id="UP000009183"/>
    </source>
</evidence>
<feature type="transmembrane region" description="Helical" evidence="1">
    <location>
        <begin position="6"/>
        <end position="29"/>
    </location>
</feature>
<evidence type="ECO:0000256" key="1">
    <source>
        <dbReference type="SAM" id="Phobius"/>
    </source>
</evidence>
<sequence>MGCFGNPIIVSGSILCNILYCIVELFSLIRGRRHGWPNHVKTSCTMGL</sequence>
<dbReference type="InParanoid" id="F6GT19"/>
<dbReference type="AlphaFoldDB" id="F6GT19"/>
<name>F6GT19_VITVI</name>
<keyword evidence="1" id="KW-0472">Membrane</keyword>
<keyword evidence="1" id="KW-1133">Transmembrane helix</keyword>
<dbReference type="HOGENOM" id="CLU_3161029_0_0_1"/>
<evidence type="ECO:0000313" key="2">
    <source>
        <dbReference type="EMBL" id="CCB43043.1"/>
    </source>
</evidence>
<proteinExistence type="predicted"/>
<keyword evidence="1" id="KW-0812">Transmembrane</keyword>